<proteinExistence type="inferred from homology"/>
<evidence type="ECO:0000256" key="3">
    <source>
        <dbReference type="ARBA" id="ARBA00012584"/>
    </source>
</evidence>
<keyword evidence="6 13" id="KW-0808">Transferase</keyword>
<dbReference type="GO" id="GO:0000049">
    <property type="term" value="F:tRNA binding"/>
    <property type="evidence" value="ECO:0007669"/>
    <property type="project" value="TreeGrafter"/>
</dbReference>
<dbReference type="Gene3D" id="3.90.870.10">
    <property type="entry name" value="DHBP synthase"/>
    <property type="match status" value="1"/>
</dbReference>
<comment type="function">
    <text evidence="13">Required for the formation of a threonylcarbamoyl group on adenosine at position 37 (t(6)A37) in tRNAs that read codons beginning with adenine.</text>
</comment>
<feature type="binding site" evidence="14">
    <location>
        <position position="53"/>
    </location>
    <ligand>
        <name>ATP</name>
        <dbReference type="ChEBI" id="CHEBI:30616"/>
    </ligand>
</feature>
<evidence type="ECO:0000256" key="5">
    <source>
        <dbReference type="ARBA" id="ARBA00022490"/>
    </source>
</evidence>
<keyword evidence="10 13" id="KW-0067">ATP-binding</keyword>
<feature type="binding site" evidence="14">
    <location>
        <position position="62"/>
    </location>
    <ligand>
        <name>L-threonine</name>
        <dbReference type="ChEBI" id="CHEBI:57926"/>
    </ligand>
</feature>
<evidence type="ECO:0000256" key="14">
    <source>
        <dbReference type="PIRSR" id="PIRSR004930-1"/>
    </source>
</evidence>
<keyword evidence="9 13" id="KW-0547">Nucleotide-binding</keyword>
<evidence type="ECO:0000259" key="15">
    <source>
        <dbReference type="PROSITE" id="PS51163"/>
    </source>
</evidence>
<comment type="similarity">
    <text evidence="2 13">Belongs to the SUA5 family.</text>
</comment>
<dbReference type="GO" id="GO:0006450">
    <property type="term" value="P:regulation of translational fidelity"/>
    <property type="evidence" value="ECO:0007669"/>
    <property type="project" value="TreeGrafter"/>
</dbReference>
<keyword evidence="7 13" id="KW-0819">tRNA processing</keyword>
<dbReference type="PROSITE" id="PS51163">
    <property type="entry name" value="YRDC"/>
    <property type="match status" value="1"/>
</dbReference>
<feature type="binding site" evidence="14">
    <location>
        <position position="176"/>
    </location>
    <ligand>
        <name>L-threonine</name>
        <dbReference type="ChEBI" id="CHEBI:57926"/>
    </ligand>
</feature>
<keyword evidence="5 13" id="KW-0963">Cytoplasm</keyword>
<feature type="binding site" evidence="14">
    <location>
        <position position="57"/>
    </location>
    <ligand>
        <name>ATP</name>
        <dbReference type="ChEBI" id="CHEBI:30616"/>
    </ligand>
</feature>
<dbReference type="GO" id="GO:0003725">
    <property type="term" value="F:double-stranded RNA binding"/>
    <property type="evidence" value="ECO:0007669"/>
    <property type="project" value="UniProtKB-UniRule"/>
</dbReference>
<feature type="domain" description="YrdC-like" evidence="15">
    <location>
        <begin position="8"/>
        <end position="194"/>
    </location>
</feature>
<dbReference type="PIRSF" id="PIRSF004930">
    <property type="entry name" value="Tln_factor_SUA5"/>
    <property type="match status" value="1"/>
</dbReference>
<evidence type="ECO:0000256" key="7">
    <source>
        <dbReference type="ARBA" id="ARBA00022694"/>
    </source>
</evidence>
<feature type="binding site" evidence="14">
    <location>
        <position position="138"/>
    </location>
    <ligand>
        <name>ATP</name>
        <dbReference type="ChEBI" id="CHEBI:30616"/>
    </ligand>
</feature>
<feature type="binding site" evidence="14">
    <location>
        <position position="136"/>
    </location>
    <ligand>
        <name>L-threonine</name>
        <dbReference type="ChEBI" id="CHEBI:57926"/>
    </ligand>
</feature>
<dbReference type="InterPro" id="IPR010923">
    <property type="entry name" value="T(6)A37_SUA5"/>
</dbReference>
<evidence type="ECO:0000256" key="1">
    <source>
        <dbReference type="ARBA" id="ARBA00004496"/>
    </source>
</evidence>
<name>A0A968GHG1_9SPIO</name>
<feature type="binding site" evidence="14">
    <location>
        <position position="146"/>
    </location>
    <ligand>
        <name>ATP</name>
        <dbReference type="ChEBI" id="CHEBI:30616"/>
    </ligand>
</feature>
<keyword evidence="8 13" id="KW-0548">Nucleotidyltransferase</keyword>
<reference evidence="16" key="1">
    <citation type="submission" date="2020-03" db="EMBL/GenBank/DDBJ databases">
        <title>Spirochaetal bacteria isolated from arthropods constitute a novel genus Entomospira genus novum within the order Spirochaetales.</title>
        <authorList>
            <person name="Grana-Miraglia L."/>
            <person name="Sikutova S."/>
            <person name="Fingerle V."/>
            <person name="Sing A."/>
            <person name="Castillo-Ramirez S."/>
            <person name="Margos G."/>
            <person name="Rudolf I."/>
        </authorList>
    </citation>
    <scope>NUCLEOTIDE SEQUENCE</scope>
    <source>
        <strain evidence="16">BR149</strain>
    </source>
</reference>
<feature type="binding site" evidence="14">
    <location>
        <position position="234"/>
    </location>
    <ligand>
        <name>ATP</name>
        <dbReference type="ChEBI" id="CHEBI:30616"/>
    </ligand>
</feature>
<evidence type="ECO:0000313" key="17">
    <source>
        <dbReference type="Proteomes" id="UP000778951"/>
    </source>
</evidence>
<dbReference type="GO" id="GO:0008033">
    <property type="term" value="P:tRNA processing"/>
    <property type="evidence" value="ECO:0007669"/>
    <property type="project" value="UniProtKB-KW"/>
</dbReference>
<gene>
    <name evidence="16" type="ORF">HCT48_08100</name>
</gene>
<evidence type="ECO:0000256" key="12">
    <source>
        <dbReference type="ARBA" id="ARBA00048366"/>
    </source>
</evidence>
<dbReference type="Proteomes" id="UP000778951">
    <property type="component" value="Unassembled WGS sequence"/>
</dbReference>
<dbReference type="GO" id="GO:0005524">
    <property type="term" value="F:ATP binding"/>
    <property type="evidence" value="ECO:0007669"/>
    <property type="project" value="UniProtKB-UniRule"/>
</dbReference>
<organism evidence="16 17">
    <name type="scientific">Entomospira culicis</name>
    <dbReference type="NCBI Taxonomy" id="2719989"/>
    <lineage>
        <taxon>Bacteria</taxon>
        <taxon>Pseudomonadati</taxon>
        <taxon>Spirochaetota</taxon>
        <taxon>Spirochaetia</taxon>
        <taxon>Spirochaetales</taxon>
        <taxon>Spirochaetaceae</taxon>
        <taxon>Entomospira</taxon>
    </lineage>
</organism>
<evidence type="ECO:0000256" key="4">
    <source>
        <dbReference type="ARBA" id="ARBA00015492"/>
    </source>
</evidence>
<evidence type="ECO:0000256" key="13">
    <source>
        <dbReference type="PIRNR" id="PIRNR004930"/>
    </source>
</evidence>
<evidence type="ECO:0000256" key="2">
    <source>
        <dbReference type="ARBA" id="ARBA00007663"/>
    </source>
</evidence>
<dbReference type="RefSeq" id="WP_167696455.1">
    <property type="nucleotide sequence ID" value="NZ_CP118182.1"/>
</dbReference>
<accession>A0A968GHG1</accession>
<dbReference type="Pfam" id="PF01300">
    <property type="entry name" value="Sua5_yciO_yrdC"/>
    <property type="match status" value="1"/>
</dbReference>
<feature type="binding site" evidence="14">
    <location>
        <position position="190"/>
    </location>
    <ligand>
        <name>ATP</name>
        <dbReference type="ChEBI" id="CHEBI:30616"/>
    </ligand>
</feature>
<comment type="catalytic activity">
    <reaction evidence="12 13">
        <text>L-threonine + hydrogencarbonate + ATP = L-threonylcarbamoyladenylate + diphosphate + H2O</text>
        <dbReference type="Rhea" id="RHEA:36407"/>
        <dbReference type="ChEBI" id="CHEBI:15377"/>
        <dbReference type="ChEBI" id="CHEBI:17544"/>
        <dbReference type="ChEBI" id="CHEBI:30616"/>
        <dbReference type="ChEBI" id="CHEBI:33019"/>
        <dbReference type="ChEBI" id="CHEBI:57926"/>
        <dbReference type="ChEBI" id="CHEBI:73682"/>
        <dbReference type="EC" id="2.7.7.87"/>
    </reaction>
</comment>
<dbReference type="InterPro" id="IPR005145">
    <property type="entry name" value="Sua5_C"/>
</dbReference>
<evidence type="ECO:0000256" key="8">
    <source>
        <dbReference type="ARBA" id="ARBA00022695"/>
    </source>
</evidence>
<dbReference type="Pfam" id="PF03481">
    <property type="entry name" value="Sua5_C"/>
    <property type="match status" value="1"/>
</dbReference>
<evidence type="ECO:0000256" key="10">
    <source>
        <dbReference type="ARBA" id="ARBA00022840"/>
    </source>
</evidence>
<dbReference type="InterPro" id="IPR017945">
    <property type="entry name" value="DHBP_synth_RibB-like_a/b_dom"/>
</dbReference>
<dbReference type="GO" id="GO:0005737">
    <property type="term" value="C:cytoplasm"/>
    <property type="evidence" value="ECO:0007669"/>
    <property type="project" value="UniProtKB-SubCell"/>
</dbReference>
<dbReference type="EMBL" id="JAATLM010000002">
    <property type="protein sequence ID" value="NIZ70168.1"/>
    <property type="molecule type" value="Genomic_DNA"/>
</dbReference>
<dbReference type="EC" id="2.7.7.87" evidence="3 13"/>
<feature type="binding site" evidence="14">
    <location>
        <position position="112"/>
    </location>
    <ligand>
        <name>ATP</name>
        <dbReference type="ChEBI" id="CHEBI:30616"/>
    </ligand>
</feature>
<keyword evidence="17" id="KW-1185">Reference proteome</keyword>
<dbReference type="InterPro" id="IPR038385">
    <property type="entry name" value="Sua5/YwlC_C"/>
</dbReference>
<dbReference type="PANTHER" id="PTHR17490">
    <property type="entry name" value="SUA5"/>
    <property type="match status" value="1"/>
</dbReference>
<evidence type="ECO:0000256" key="9">
    <source>
        <dbReference type="ARBA" id="ARBA00022741"/>
    </source>
</evidence>
<dbReference type="Gene3D" id="3.40.50.11030">
    <property type="entry name" value="Threonylcarbamoyl-AMP synthase, C-terminal domain"/>
    <property type="match status" value="1"/>
</dbReference>
<dbReference type="GO" id="GO:0061710">
    <property type="term" value="F:L-threonylcarbamoyladenylate synthase"/>
    <property type="evidence" value="ECO:0007669"/>
    <property type="project" value="UniProtKB-EC"/>
</dbReference>
<dbReference type="InterPro" id="IPR006070">
    <property type="entry name" value="Sua5-like_dom"/>
</dbReference>
<feature type="binding site" evidence="14">
    <location>
        <position position="30"/>
    </location>
    <ligand>
        <name>L-threonine</name>
        <dbReference type="ChEBI" id="CHEBI:57926"/>
    </ligand>
</feature>
<protein>
    <recommendedName>
        <fullName evidence="4 13">Threonylcarbamoyl-AMP synthase</fullName>
        <shortName evidence="13">TC-AMP synthase</shortName>
        <ecNumber evidence="3 13">2.7.7.87</ecNumber>
    </recommendedName>
    <alternativeName>
        <fullName evidence="11 13">L-threonylcarbamoyladenylate synthase</fullName>
    </alternativeName>
</protein>
<evidence type="ECO:0000313" key="16">
    <source>
        <dbReference type="EMBL" id="NIZ70168.1"/>
    </source>
</evidence>
<feature type="binding site" evidence="14">
    <location>
        <position position="116"/>
    </location>
    <ligand>
        <name>L-threonine</name>
        <dbReference type="ChEBI" id="CHEBI:57926"/>
    </ligand>
</feature>
<comment type="caution">
    <text evidence="16">The sequence shown here is derived from an EMBL/GenBank/DDBJ whole genome shotgun (WGS) entry which is preliminary data.</text>
</comment>
<dbReference type="PANTHER" id="PTHR17490:SF16">
    <property type="entry name" value="THREONYLCARBAMOYL-AMP SYNTHASE"/>
    <property type="match status" value="1"/>
</dbReference>
<evidence type="ECO:0000256" key="11">
    <source>
        <dbReference type="ARBA" id="ARBA00029774"/>
    </source>
</evidence>
<evidence type="ECO:0000256" key="6">
    <source>
        <dbReference type="ARBA" id="ARBA00022679"/>
    </source>
</evidence>
<dbReference type="NCBIfam" id="TIGR00057">
    <property type="entry name" value="L-threonylcarbamoyladenylate synthase"/>
    <property type="match status" value="1"/>
</dbReference>
<sequence>MKTEILGEEQLDVVVDLLLRQEIVAIPTETVYGLAGDATSDEACKQIFRIKGRAMDNPLISHFAHRDQLANYDIALSPLAKSLLDAFSPGPITLILPHARGISGYAKANLSTIAVRIPAHPLAHRLLLAVDRPLVAPSANLSGRYSATSASMVYDQLSGLIPAILDGGSTALGLESTVVLVQADTVKILRFGTVTQADIADLLGDHRVEVAPTLRAQSSKYSPILSPGMKYAHYQPQKPLTLFRTIEDLFRIKDLSDVFIIFMEVGEDSAMLTSYPHTVIFSDATTYAQGLYATLAKADASSAREIFAYYDASLGDALCDRLRRASGEKIL</sequence>
<dbReference type="InterPro" id="IPR050156">
    <property type="entry name" value="TC-AMP_synthase_SUA5"/>
</dbReference>
<comment type="subcellular location">
    <subcellularLocation>
        <location evidence="1 13">Cytoplasm</location>
    </subcellularLocation>
</comment>
<dbReference type="AlphaFoldDB" id="A0A968GHG1"/>
<dbReference type="SUPFAM" id="SSF55821">
    <property type="entry name" value="YrdC/RibB"/>
    <property type="match status" value="1"/>
</dbReference>